<dbReference type="STRING" id="224013.ACX27_07920"/>
<dbReference type="Proteomes" id="UP000062645">
    <property type="component" value="Chromosome"/>
</dbReference>
<dbReference type="KEGG" id="npz:ACX27_07920"/>
<sequence>MELQQLINKAQETIAAICKHPDYQKIALYYSPDLTISDAQAALTFLELEIHAEAEINLSQLEEFSA</sequence>
<gene>
    <name evidence="1" type="ORF">ACX27_07920</name>
</gene>
<reference evidence="2" key="1">
    <citation type="submission" date="2015-07" db="EMBL/GenBank/DDBJ databases">
        <title>Genome Of Nitrogen-Fixing Cyanobacterium Nostoc piscinale CENA21 From Solimoes/Amazon River Floodplain Sediments And Comparative Genomics To Uncover Biosynthetic Natural Products Potential.</title>
        <authorList>
            <person name="Leao T.F."/>
            <person name="Leao P.N."/>
            <person name="Guimaraes P.I."/>
            <person name="de Melo A.G.C."/>
            <person name="Ramos R.T.J."/>
            <person name="Silva A."/>
            <person name="Fiore M.F."/>
            <person name="Schneider M.P.C."/>
        </authorList>
    </citation>
    <scope>NUCLEOTIDE SEQUENCE [LARGE SCALE GENOMIC DNA]</scope>
    <source>
        <strain evidence="2">CENA21</strain>
    </source>
</reference>
<reference evidence="1 2" key="2">
    <citation type="journal article" date="2016" name="Genome Announc.">
        <title>Draft Genome Sequence of the N2-Fixing Cyanobacterium Nostoc piscinale CENA21, Isolated from the Brazilian Amazon Floodplain.</title>
        <authorList>
            <person name="Leao T."/>
            <person name="Guimaraes P.I."/>
            <person name="de Melo A.G."/>
            <person name="Ramos R.T."/>
            <person name="Leao P.N."/>
            <person name="Silva A."/>
            <person name="Fiore M.F."/>
            <person name="Schneider M.P."/>
        </authorList>
    </citation>
    <scope>NUCLEOTIDE SEQUENCE [LARGE SCALE GENOMIC DNA]</scope>
    <source>
        <strain evidence="1 2">CENA21</strain>
    </source>
</reference>
<organism evidence="1 2">
    <name type="scientific">Nostoc piscinale CENA21</name>
    <dbReference type="NCBI Taxonomy" id="224013"/>
    <lineage>
        <taxon>Bacteria</taxon>
        <taxon>Bacillati</taxon>
        <taxon>Cyanobacteriota</taxon>
        <taxon>Cyanophyceae</taxon>
        <taxon>Nostocales</taxon>
        <taxon>Nostocaceae</taxon>
        <taxon>Nostoc</taxon>
    </lineage>
</organism>
<name>A0A0M5MKR8_9NOSO</name>
<dbReference type="AlphaFoldDB" id="A0A0M5MKR8"/>
<dbReference type="EMBL" id="CP012036">
    <property type="protein sequence ID" value="ALF52805.1"/>
    <property type="molecule type" value="Genomic_DNA"/>
</dbReference>
<dbReference type="PATRIC" id="fig|224013.5.peg.1919"/>
<evidence type="ECO:0000313" key="1">
    <source>
        <dbReference type="EMBL" id="ALF52805.1"/>
    </source>
</evidence>
<protein>
    <submittedName>
        <fullName evidence="1">Uncharacterized protein</fullName>
    </submittedName>
</protein>
<accession>A0A0M5MKR8</accession>
<evidence type="ECO:0000313" key="2">
    <source>
        <dbReference type="Proteomes" id="UP000062645"/>
    </source>
</evidence>
<proteinExistence type="predicted"/>
<keyword evidence="2" id="KW-1185">Reference proteome</keyword>